<dbReference type="STRING" id="6412.T1FH14"/>
<dbReference type="SUPFAM" id="SSF81419">
    <property type="entry name" value="Mitochondrial cytochrome c oxidase subunit VIIa"/>
    <property type="match status" value="1"/>
</dbReference>
<evidence type="ECO:0000256" key="5">
    <source>
        <dbReference type="ARBA" id="ARBA00023136"/>
    </source>
</evidence>
<dbReference type="EMBL" id="AMQM01007611">
    <property type="status" value="NOT_ANNOTATED_CDS"/>
    <property type="molecule type" value="Genomic_DNA"/>
</dbReference>
<evidence type="ECO:0000313" key="8">
    <source>
        <dbReference type="EnsemblMetazoa" id="HelroP181472"/>
    </source>
</evidence>
<keyword evidence="5 6" id="KW-0472">Membrane</keyword>
<name>T1FH14_HELRO</name>
<evidence type="ECO:0000313" key="7">
    <source>
        <dbReference type="EMBL" id="ESN92423.1"/>
    </source>
</evidence>
<dbReference type="GO" id="GO:0045277">
    <property type="term" value="C:respiratory chain complex IV"/>
    <property type="evidence" value="ECO:0007669"/>
    <property type="project" value="InterPro"/>
</dbReference>
<dbReference type="EMBL" id="KB097642">
    <property type="protein sequence ID" value="ESN92423.1"/>
    <property type="molecule type" value="Genomic_DNA"/>
</dbReference>
<evidence type="ECO:0000256" key="1">
    <source>
        <dbReference type="ARBA" id="ARBA00004273"/>
    </source>
</evidence>
<evidence type="ECO:0000256" key="4">
    <source>
        <dbReference type="ARBA" id="ARBA00023128"/>
    </source>
</evidence>
<keyword evidence="6" id="KW-0812">Transmembrane</keyword>
<reference evidence="7 9" key="2">
    <citation type="journal article" date="2013" name="Nature">
        <title>Insights into bilaterian evolution from three spiralian genomes.</title>
        <authorList>
            <person name="Simakov O."/>
            <person name="Marletaz F."/>
            <person name="Cho S.J."/>
            <person name="Edsinger-Gonzales E."/>
            <person name="Havlak P."/>
            <person name="Hellsten U."/>
            <person name="Kuo D.H."/>
            <person name="Larsson T."/>
            <person name="Lv J."/>
            <person name="Arendt D."/>
            <person name="Savage R."/>
            <person name="Osoegawa K."/>
            <person name="de Jong P."/>
            <person name="Grimwood J."/>
            <person name="Chapman J.A."/>
            <person name="Shapiro H."/>
            <person name="Aerts A."/>
            <person name="Otillar R.P."/>
            <person name="Terry A.Y."/>
            <person name="Boore J.L."/>
            <person name="Grigoriev I.V."/>
            <person name="Lindberg D.R."/>
            <person name="Seaver E.C."/>
            <person name="Weisblat D.A."/>
            <person name="Putnam N.H."/>
            <person name="Rokhsar D.S."/>
        </authorList>
    </citation>
    <scope>NUCLEOTIDE SEQUENCE</scope>
</reference>
<accession>T1FH14</accession>
<dbReference type="InterPro" id="IPR039297">
    <property type="entry name" value="COX7a"/>
</dbReference>
<dbReference type="CTD" id="20208113"/>
<dbReference type="Gene3D" id="4.10.91.10">
    <property type="entry name" value="Cytochrome c oxidase, subunit VIIa"/>
    <property type="match status" value="1"/>
</dbReference>
<evidence type="ECO:0000313" key="9">
    <source>
        <dbReference type="Proteomes" id="UP000015101"/>
    </source>
</evidence>
<keyword evidence="3" id="KW-0999">Mitochondrion inner membrane</keyword>
<dbReference type="AlphaFoldDB" id="T1FH14"/>
<dbReference type="InterPro" id="IPR036539">
    <property type="entry name" value="Cyt_c_oxidase_su7a_sf"/>
</dbReference>
<comment type="similarity">
    <text evidence="2">Belongs to the cytochrome c oxidase VIIa family.</text>
</comment>
<proteinExistence type="inferred from homology"/>
<dbReference type="InParanoid" id="T1FH14"/>
<reference evidence="8" key="3">
    <citation type="submission" date="2015-06" db="UniProtKB">
        <authorList>
            <consortium name="EnsemblMetazoa"/>
        </authorList>
    </citation>
    <scope>IDENTIFICATION</scope>
</reference>
<organism evidence="8 9">
    <name type="scientific">Helobdella robusta</name>
    <name type="common">Californian leech</name>
    <dbReference type="NCBI Taxonomy" id="6412"/>
    <lineage>
        <taxon>Eukaryota</taxon>
        <taxon>Metazoa</taxon>
        <taxon>Spiralia</taxon>
        <taxon>Lophotrochozoa</taxon>
        <taxon>Annelida</taxon>
        <taxon>Clitellata</taxon>
        <taxon>Hirudinea</taxon>
        <taxon>Rhynchobdellida</taxon>
        <taxon>Glossiphoniidae</taxon>
        <taxon>Helobdella</taxon>
    </lineage>
</organism>
<evidence type="ECO:0000256" key="6">
    <source>
        <dbReference type="SAM" id="Phobius"/>
    </source>
</evidence>
<comment type="subcellular location">
    <subcellularLocation>
        <location evidence="1">Mitochondrion inner membrane</location>
    </subcellularLocation>
</comment>
<evidence type="ECO:0000256" key="2">
    <source>
        <dbReference type="ARBA" id="ARBA00009331"/>
    </source>
</evidence>
<dbReference type="KEGG" id="hro:HELRODRAFT_181472"/>
<dbReference type="Proteomes" id="UP000015101">
    <property type="component" value="Unassembled WGS sequence"/>
</dbReference>
<dbReference type="GO" id="GO:0006123">
    <property type="term" value="P:mitochondrial electron transport, cytochrome c to oxygen"/>
    <property type="evidence" value="ECO:0007669"/>
    <property type="project" value="InterPro"/>
</dbReference>
<dbReference type="RefSeq" id="XP_009029517.1">
    <property type="nucleotide sequence ID" value="XM_009031269.1"/>
</dbReference>
<protein>
    <submittedName>
        <fullName evidence="7 8">Uncharacterized protein</fullName>
    </submittedName>
</protein>
<dbReference type="HOGENOM" id="CLU_1817895_0_0_1"/>
<keyword evidence="9" id="KW-1185">Reference proteome</keyword>
<dbReference type="EnsemblMetazoa" id="HelroT181472">
    <property type="protein sequence ID" value="HelroP181472"/>
    <property type="gene ID" value="HelroG181472"/>
</dbReference>
<evidence type="ECO:0000256" key="3">
    <source>
        <dbReference type="ARBA" id="ARBA00022792"/>
    </source>
</evidence>
<dbReference type="GeneID" id="20208113"/>
<dbReference type="GO" id="GO:0005743">
    <property type="term" value="C:mitochondrial inner membrane"/>
    <property type="evidence" value="ECO:0007669"/>
    <property type="project" value="UniProtKB-SubCell"/>
</dbReference>
<sequence>MVFKFGIFSGGIERASVDNHKHLIPNKEISKEATVFRFESKKVHPVVDMPVSLGTTPHITFTTSAHSSAASSAGSKIPQGLIPASAGYNQIVKLQKLFLKQDGKFVWQKKGPRDVGLYLTALGLTAAGLGVSVYQIIKMSFN</sequence>
<keyword evidence="6" id="KW-1133">Transmembrane helix</keyword>
<keyword evidence="4" id="KW-0496">Mitochondrion</keyword>
<gene>
    <name evidence="8" type="primary">20208113</name>
    <name evidence="7" type="ORF">HELRODRAFT_181472</name>
</gene>
<dbReference type="Pfam" id="PF02238">
    <property type="entry name" value="COX7a"/>
    <property type="match status" value="1"/>
</dbReference>
<dbReference type="OrthoDB" id="5966508at2759"/>
<feature type="transmembrane region" description="Helical" evidence="6">
    <location>
        <begin position="115"/>
        <end position="137"/>
    </location>
</feature>
<reference evidence="9" key="1">
    <citation type="submission" date="2012-12" db="EMBL/GenBank/DDBJ databases">
        <authorList>
            <person name="Hellsten U."/>
            <person name="Grimwood J."/>
            <person name="Chapman J.A."/>
            <person name="Shapiro H."/>
            <person name="Aerts A."/>
            <person name="Otillar R.P."/>
            <person name="Terry A.Y."/>
            <person name="Boore J.L."/>
            <person name="Simakov O."/>
            <person name="Marletaz F."/>
            <person name="Cho S.-J."/>
            <person name="Edsinger-Gonzales E."/>
            <person name="Havlak P."/>
            <person name="Kuo D.-H."/>
            <person name="Larsson T."/>
            <person name="Lv J."/>
            <person name="Arendt D."/>
            <person name="Savage R."/>
            <person name="Osoegawa K."/>
            <person name="de Jong P."/>
            <person name="Lindberg D.R."/>
            <person name="Seaver E.C."/>
            <person name="Weisblat D.A."/>
            <person name="Putnam N.H."/>
            <person name="Grigoriev I.V."/>
            <person name="Rokhsar D.S."/>
        </authorList>
    </citation>
    <scope>NUCLEOTIDE SEQUENCE</scope>
</reference>